<comment type="caution">
    <text evidence="1">The sequence shown here is derived from an EMBL/GenBank/DDBJ whole genome shotgun (WGS) entry which is preliminary data.</text>
</comment>
<keyword evidence="2" id="KW-1185">Reference proteome</keyword>
<dbReference type="Proteomes" id="UP001589865">
    <property type="component" value="Unassembled WGS sequence"/>
</dbReference>
<sequence>MSDTPPLSPADPDKLASAIAYALCFDGRGKPLGVQAKADHSYMARNVMQQLERSGYLVTKKPSLDRLEMGVPVYATRPVD</sequence>
<evidence type="ECO:0000313" key="1">
    <source>
        <dbReference type="EMBL" id="MFC0407599.1"/>
    </source>
</evidence>
<organism evidence="1 2">
    <name type="scientific">Roseomonas elaeocarpi</name>
    <dbReference type="NCBI Taxonomy" id="907779"/>
    <lineage>
        <taxon>Bacteria</taxon>
        <taxon>Pseudomonadati</taxon>
        <taxon>Pseudomonadota</taxon>
        <taxon>Alphaproteobacteria</taxon>
        <taxon>Acetobacterales</taxon>
        <taxon>Roseomonadaceae</taxon>
        <taxon>Roseomonas</taxon>
    </lineage>
</organism>
<accession>A0ABV6JPF6</accession>
<reference evidence="1 2" key="1">
    <citation type="submission" date="2024-09" db="EMBL/GenBank/DDBJ databases">
        <authorList>
            <person name="Sun Q."/>
            <person name="Mori K."/>
        </authorList>
    </citation>
    <scope>NUCLEOTIDE SEQUENCE [LARGE SCALE GENOMIC DNA]</scope>
    <source>
        <strain evidence="1 2">TBRC 5777</strain>
    </source>
</reference>
<name>A0ABV6JPF6_9PROT</name>
<dbReference type="RefSeq" id="WP_377043312.1">
    <property type="nucleotide sequence ID" value="NZ_JBHLUN010000003.1"/>
</dbReference>
<evidence type="ECO:0000313" key="2">
    <source>
        <dbReference type="Proteomes" id="UP001589865"/>
    </source>
</evidence>
<protein>
    <submittedName>
        <fullName evidence="1">Uncharacterized protein</fullName>
    </submittedName>
</protein>
<gene>
    <name evidence="1" type="ORF">ACFFGY_05020</name>
</gene>
<proteinExistence type="predicted"/>
<dbReference type="EMBL" id="JBHLUN010000003">
    <property type="protein sequence ID" value="MFC0407599.1"/>
    <property type="molecule type" value="Genomic_DNA"/>
</dbReference>